<dbReference type="Gene3D" id="1.25.40.20">
    <property type="entry name" value="Ankyrin repeat-containing domain"/>
    <property type="match status" value="1"/>
</dbReference>
<dbReference type="InterPro" id="IPR044956">
    <property type="entry name" value="SKIP35"/>
</dbReference>
<dbReference type="Proteomes" id="UP000017836">
    <property type="component" value="Unassembled WGS sequence"/>
</dbReference>
<organism evidence="1 2">
    <name type="scientific">Amborella trichopoda</name>
    <dbReference type="NCBI Taxonomy" id="13333"/>
    <lineage>
        <taxon>Eukaryota</taxon>
        <taxon>Viridiplantae</taxon>
        <taxon>Streptophyta</taxon>
        <taxon>Embryophyta</taxon>
        <taxon>Tracheophyta</taxon>
        <taxon>Spermatophyta</taxon>
        <taxon>Magnoliopsida</taxon>
        <taxon>Amborellales</taxon>
        <taxon>Amborellaceae</taxon>
        <taxon>Amborella</taxon>
    </lineage>
</organism>
<sequence>MEEEIVFMDEDSTYELKSGPMQDAFMHREDVGGVNLLCHDLNGENSGFGHVGKGAMRVSERGECSRDVSSSDRFSDVCEENSEMVPIDENSDTFRGVCGENSDMGVSNKSSDKFRGVCREKSEMDSKAKCSDKFRGVCRENSKIGSKERQSDKFRRVCGENSEMHAKNKSSDDLRTSKNERIELGRKFQTAVSSHNWEFAESLIPLADTQRLNDALCIALDSVWFLRTESELHGITGLIRKLISSGANDFTRAALRTSFLASCVSAWRSQTMSLADTVNVMAQRLSERLEECNGDEVLKAEATAKVQRFTEWALKCIGFHSRCQGSKNSVLHSSAVEIQLQLSAFKAFLDFAGDQLTGKDFTEAFDAACFPLTLFSSAIDTRWTSGIASSAMQGLLGMLVEGGADNVNQCFLEASRFGSTELVRILLQIAQRNSLDVDVELALGFASHYRKISTMECLVDEGHAGAFLGPLMRASERGCMTVVKWFVERGCRDMELCLALTAAASSSRLEAAAYLLPRVPPHVVLALSTEIIKAAGERSGGSFEGVAFLLRSDFLGGAEATYGAAERVARAKEEEGVTPELRDFFREGWSEGAFLRGRRCGEEHYVNLERVLKRGASALRVWDLPTPLQVAIAYLPLYKECVEAGGQLLSQWLRGQLVEAVWRLEGAAFGSVDQLCGRSKDELLTILESHLPSFLITGKNS</sequence>
<dbReference type="InterPro" id="IPR036770">
    <property type="entry name" value="Ankyrin_rpt-contain_sf"/>
</dbReference>
<dbReference type="OMA" id="KWGGSPI"/>
<dbReference type="AlphaFoldDB" id="W1PQP8"/>
<name>W1PQP8_AMBTC</name>
<dbReference type="KEGG" id="atr:18438294"/>
<dbReference type="HOGENOM" id="CLU_021673_0_0_1"/>
<evidence type="ECO:0000313" key="1">
    <source>
        <dbReference type="EMBL" id="ERN10124.1"/>
    </source>
</evidence>
<dbReference type="OrthoDB" id="1892624at2759"/>
<dbReference type="PANTHER" id="PTHR36024">
    <property type="entry name" value="ANKYRIN REPEAT PROTEIN SKIP35"/>
    <property type="match status" value="1"/>
</dbReference>
<dbReference type="eggNOG" id="ENOG502QRVR">
    <property type="taxonomic scope" value="Eukaryota"/>
</dbReference>
<keyword evidence="2" id="KW-1185">Reference proteome</keyword>
<reference evidence="2" key="1">
    <citation type="journal article" date="2013" name="Science">
        <title>The Amborella genome and the evolution of flowering plants.</title>
        <authorList>
            <consortium name="Amborella Genome Project"/>
        </authorList>
    </citation>
    <scope>NUCLEOTIDE SEQUENCE [LARGE SCALE GENOMIC DNA]</scope>
</reference>
<dbReference type="EMBL" id="KI392972">
    <property type="protein sequence ID" value="ERN10124.1"/>
    <property type="molecule type" value="Genomic_DNA"/>
</dbReference>
<protein>
    <recommendedName>
        <fullName evidence="3">Ankyrin repeat protein SKIP35</fullName>
    </recommendedName>
</protein>
<dbReference type="Gramene" id="ERN10124">
    <property type="protein sequence ID" value="ERN10124"/>
    <property type="gene ID" value="AMTR_s00169p00037240"/>
</dbReference>
<accession>W1PQP8</accession>
<proteinExistence type="predicted"/>
<evidence type="ECO:0008006" key="3">
    <source>
        <dbReference type="Google" id="ProtNLM"/>
    </source>
</evidence>
<evidence type="ECO:0000313" key="2">
    <source>
        <dbReference type="Proteomes" id="UP000017836"/>
    </source>
</evidence>
<dbReference type="PANTHER" id="PTHR36024:SF1">
    <property type="entry name" value="OS11G0246900 PROTEIN"/>
    <property type="match status" value="1"/>
</dbReference>
<gene>
    <name evidence="1" type="ORF">AMTR_s00169p00037240</name>
</gene>
<dbReference type="SUPFAM" id="SSF48403">
    <property type="entry name" value="Ankyrin repeat"/>
    <property type="match status" value="1"/>
</dbReference>